<sequence length="792" mass="89562">MRNRKVLLAVLVSLSAGVLGFGQAVALTEKTEKKIEKKAEKTKPITSTASRDWAYEPISKNVVVPDANGSKWVRTPIDNFILARLNEYGLTPAEEADRATYIRRVTLDLIGFLPTPDEVAAFEKDKSPDAYEKVVDRLLASPHFGERQARRWLDLARYADSAGFQNDQTRPNNWRYRDYVIKSFNEDKPFNQFVREQVAGDELWPDNQEAKIATGLLAGYPDNFNSRDLVQRHYQIATDMTDLVGETFLASTIGCARCHNHKIDKISQVEYFQLQAFFANTFNNERVELAKGTETQWDIDFITAQAAYQAAIKPITDQQKAILDQVREKGRKYHNERYLTDSRDAIFKPKELWTPLDKWVNARLNAVASERDIVAYLRETTANKDHPQYDPANVERWVEYERLTEELKKFDHLRPRRGSKTYTALTELGTEAPPIHVRFNGIHERPLDAVEPGLPKLWAANYPLTITPTATSTGRRTALANWLVSEENPLTSRVYVNRVWAQLFNKGIAGIVEDFGRAGEKPTHPELLDYLANQFVNNGWSVKKLQREIVLSAVYRQSSDERAEVLKIDPANKLLATYPRKRLEAEELRDSLLFAAGELDETIGGPAVFPKVPASLVAGNVLANGGGALWEDAKDPNDHKRRSIYTFVRRSLPYPLTASFDPADPSKPHHKRDVTTTPLQALTLFNSDVVFGWSQALAGRVIADVGPNEGAQIDRLYEILFSRKPTSKEKSALKGFLKEQEKLVAQKAWTDKFEVAVPTGLKDTKNLDPFKAAAFVDLVHAVANSNDFAYRF</sequence>
<dbReference type="PANTHER" id="PTHR35889:SF3">
    <property type="entry name" value="F-BOX DOMAIN-CONTAINING PROTEIN"/>
    <property type="match status" value="1"/>
</dbReference>
<feature type="chain" id="PRO_5046594847" evidence="1">
    <location>
        <begin position="27"/>
        <end position="792"/>
    </location>
</feature>
<dbReference type="Pfam" id="PF07583">
    <property type="entry name" value="PSCyt2"/>
    <property type="match status" value="1"/>
</dbReference>
<name>A0ABV7FHH9_9GAMM</name>
<evidence type="ECO:0000259" key="3">
    <source>
        <dbReference type="Pfam" id="PF07587"/>
    </source>
</evidence>
<feature type="signal peptide" evidence="1">
    <location>
        <begin position="1"/>
        <end position="26"/>
    </location>
</feature>
<accession>A0ABV7FHH9</accession>
<dbReference type="InterPro" id="IPR022655">
    <property type="entry name" value="DUF1553"/>
</dbReference>
<gene>
    <name evidence="4" type="ORF">ACFODX_07145</name>
</gene>
<reference evidence="5" key="1">
    <citation type="journal article" date="2019" name="Int. J. Syst. Evol. Microbiol.">
        <title>The Global Catalogue of Microorganisms (GCM) 10K type strain sequencing project: providing services to taxonomists for standard genome sequencing and annotation.</title>
        <authorList>
            <consortium name="The Broad Institute Genomics Platform"/>
            <consortium name="The Broad Institute Genome Sequencing Center for Infectious Disease"/>
            <person name="Wu L."/>
            <person name="Ma J."/>
        </authorList>
    </citation>
    <scope>NUCLEOTIDE SEQUENCE [LARGE SCALE GENOMIC DNA]</scope>
    <source>
        <strain evidence="5">KCTC 52237</strain>
    </source>
</reference>
<dbReference type="Proteomes" id="UP001595555">
    <property type="component" value="Unassembled WGS sequence"/>
</dbReference>
<keyword evidence="5" id="KW-1185">Reference proteome</keyword>
<evidence type="ECO:0000259" key="2">
    <source>
        <dbReference type="Pfam" id="PF07583"/>
    </source>
</evidence>
<proteinExistence type="predicted"/>
<dbReference type="PANTHER" id="PTHR35889">
    <property type="entry name" value="CYCLOINULO-OLIGOSACCHARIDE FRUCTANOTRANSFERASE-RELATED"/>
    <property type="match status" value="1"/>
</dbReference>
<organism evidence="4 5">
    <name type="scientific">Cellvibrio fontiphilus</name>
    <dbReference type="NCBI Taxonomy" id="1815559"/>
    <lineage>
        <taxon>Bacteria</taxon>
        <taxon>Pseudomonadati</taxon>
        <taxon>Pseudomonadota</taxon>
        <taxon>Gammaproteobacteria</taxon>
        <taxon>Cellvibrionales</taxon>
        <taxon>Cellvibrionaceae</taxon>
        <taxon>Cellvibrio</taxon>
    </lineage>
</organism>
<feature type="domain" description="DUF1549" evidence="2">
    <location>
        <begin position="76"/>
        <end position="281"/>
    </location>
</feature>
<feature type="domain" description="DUF1553" evidence="3">
    <location>
        <begin position="475"/>
        <end position="736"/>
    </location>
</feature>
<dbReference type="RefSeq" id="WP_378117523.1">
    <property type="nucleotide sequence ID" value="NZ_JBHRTF010000003.1"/>
</dbReference>
<keyword evidence="1" id="KW-0732">Signal</keyword>
<evidence type="ECO:0000256" key="1">
    <source>
        <dbReference type="SAM" id="SignalP"/>
    </source>
</evidence>
<dbReference type="EMBL" id="JBHRTF010000003">
    <property type="protein sequence ID" value="MFC3115328.1"/>
    <property type="molecule type" value="Genomic_DNA"/>
</dbReference>
<dbReference type="InterPro" id="IPR011444">
    <property type="entry name" value="DUF1549"/>
</dbReference>
<evidence type="ECO:0000313" key="4">
    <source>
        <dbReference type="EMBL" id="MFC3115328.1"/>
    </source>
</evidence>
<comment type="caution">
    <text evidence="4">The sequence shown here is derived from an EMBL/GenBank/DDBJ whole genome shotgun (WGS) entry which is preliminary data.</text>
</comment>
<protein>
    <submittedName>
        <fullName evidence="4">DUF1549 and DUF1553 domain-containing protein</fullName>
    </submittedName>
</protein>
<dbReference type="Pfam" id="PF07587">
    <property type="entry name" value="PSD1"/>
    <property type="match status" value="1"/>
</dbReference>
<evidence type="ECO:0000313" key="5">
    <source>
        <dbReference type="Proteomes" id="UP001595555"/>
    </source>
</evidence>